<evidence type="ECO:0000256" key="12">
    <source>
        <dbReference type="ARBA" id="ARBA00023136"/>
    </source>
</evidence>
<comment type="caution">
    <text evidence="17">The sequence shown here is derived from an EMBL/GenBank/DDBJ whole genome shotgun (WGS) entry which is preliminary data.</text>
</comment>
<proteinExistence type="predicted"/>
<dbReference type="Gene3D" id="3.40.50.1820">
    <property type="entry name" value="alpha/beta hydrolase"/>
    <property type="match status" value="1"/>
</dbReference>
<dbReference type="EC" id="3.1.1.116" evidence="14"/>
<name>A0ABR2KCY1_9EUKA</name>
<evidence type="ECO:0000313" key="17">
    <source>
        <dbReference type="EMBL" id="KAK8888982.1"/>
    </source>
</evidence>
<keyword evidence="11" id="KW-0443">Lipid metabolism</keyword>
<keyword evidence="4" id="KW-0597">Phosphoprotein</keyword>
<accession>A0ABR2KCY1</accession>
<feature type="domain" description="Fungal lipase-type" evidence="15">
    <location>
        <begin position="60"/>
        <end position="185"/>
    </location>
</feature>
<evidence type="ECO:0000256" key="14">
    <source>
        <dbReference type="ARBA" id="ARBA00026104"/>
    </source>
</evidence>
<evidence type="ECO:0000256" key="4">
    <source>
        <dbReference type="ARBA" id="ARBA00022553"/>
    </source>
</evidence>
<evidence type="ECO:0000256" key="1">
    <source>
        <dbReference type="ARBA" id="ARBA00001913"/>
    </source>
</evidence>
<dbReference type="PANTHER" id="PTHR45792">
    <property type="entry name" value="DIACYLGLYCEROL LIPASE HOMOLOG-RELATED"/>
    <property type="match status" value="1"/>
</dbReference>
<protein>
    <recommendedName>
        <fullName evidence="14">sn-1-specific diacylglycerol lipase</fullName>
        <ecNumber evidence="14">3.1.1.116</ecNumber>
    </recommendedName>
</protein>
<evidence type="ECO:0000256" key="5">
    <source>
        <dbReference type="ARBA" id="ARBA00022692"/>
    </source>
</evidence>
<dbReference type="EMBL" id="JAPFFF010000350">
    <property type="protein sequence ID" value="KAK8834624.1"/>
    <property type="molecule type" value="Genomic_DNA"/>
</dbReference>
<keyword evidence="7" id="KW-0378">Hydrolase</keyword>
<evidence type="ECO:0000256" key="6">
    <source>
        <dbReference type="ARBA" id="ARBA00022723"/>
    </source>
</evidence>
<dbReference type="InterPro" id="IPR029058">
    <property type="entry name" value="AB_hydrolase_fold"/>
</dbReference>
<gene>
    <name evidence="16" type="ORF">M9Y10_026568</name>
    <name evidence="17" type="ORF">M9Y10_033723</name>
</gene>
<comment type="subcellular location">
    <subcellularLocation>
        <location evidence="2">Cell membrane</location>
        <topology evidence="2">Multi-pass membrane protein</topology>
    </subcellularLocation>
</comment>
<evidence type="ECO:0000259" key="15">
    <source>
        <dbReference type="Pfam" id="PF01764"/>
    </source>
</evidence>
<dbReference type="PANTHER" id="PTHR45792:SF8">
    <property type="entry name" value="DIACYLGLYCEROL LIPASE-ALPHA"/>
    <property type="match status" value="1"/>
</dbReference>
<evidence type="ECO:0000256" key="11">
    <source>
        <dbReference type="ARBA" id="ARBA00023098"/>
    </source>
</evidence>
<organism evidence="17 18">
    <name type="scientific">Tritrichomonas musculus</name>
    <dbReference type="NCBI Taxonomy" id="1915356"/>
    <lineage>
        <taxon>Eukaryota</taxon>
        <taxon>Metamonada</taxon>
        <taxon>Parabasalia</taxon>
        <taxon>Tritrichomonadida</taxon>
        <taxon>Tritrichomonadidae</taxon>
        <taxon>Tritrichomonas</taxon>
    </lineage>
</organism>
<keyword evidence="5" id="KW-0812">Transmembrane</keyword>
<dbReference type="EMBL" id="JAPFFF010000005">
    <property type="protein sequence ID" value="KAK8888982.1"/>
    <property type="molecule type" value="Genomic_DNA"/>
</dbReference>
<evidence type="ECO:0000256" key="3">
    <source>
        <dbReference type="ARBA" id="ARBA00022475"/>
    </source>
</evidence>
<comment type="catalytic activity">
    <reaction evidence="13">
        <text>a 1,2-diacyl-sn-glycerol + H2O = a 2-acylglycerol + a fatty acid + H(+)</text>
        <dbReference type="Rhea" id="RHEA:33275"/>
        <dbReference type="ChEBI" id="CHEBI:15377"/>
        <dbReference type="ChEBI" id="CHEBI:15378"/>
        <dbReference type="ChEBI" id="CHEBI:17389"/>
        <dbReference type="ChEBI" id="CHEBI:17815"/>
        <dbReference type="ChEBI" id="CHEBI:28868"/>
        <dbReference type="EC" id="3.1.1.116"/>
    </reaction>
    <physiologicalReaction direction="left-to-right" evidence="13">
        <dbReference type="Rhea" id="RHEA:33276"/>
    </physiologicalReaction>
</comment>
<dbReference type="Proteomes" id="UP001470230">
    <property type="component" value="Unassembled WGS sequence"/>
</dbReference>
<comment type="cofactor">
    <cofactor evidence="1">
        <name>Ca(2+)</name>
        <dbReference type="ChEBI" id="CHEBI:29108"/>
    </cofactor>
</comment>
<evidence type="ECO:0000313" key="16">
    <source>
        <dbReference type="EMBL" id="KAK8834624.1"/>
    </source>
</evidence>
<reference evidence="17 18" key="1">
    <citation type="submission" date="2024-04" db="EMBL/GenBank/DDBJ databases">
        <title>Tritrichomonas musculus Genome.</title>
        <authorList>
            <person name="Alves-Ferreira E."/>
            <person name="Grigg M."/>
            <person name="Lorenzi H."/>
            <person name="Galac M."/>
        </authorList>
    </citation>
    <scope>NUCLEOTIDE SEQUENCE [LARGE SCALE GENOMIC DNA]</scope>
    <source>
        <strain evidence="17 18">EAF2021</strain>
    </source>
</reference>
<dbReference type="InterPro" id="IPR052214">
    <property type="entry name" value="DAG_Lipase-Related"/>
</dbReference>
<evidence type="ECO:0000256" key="7">
    <source>
        <dbReference type="ARBA" id="ARBA00022801"/>
    </source>
</evidence>
<keyword evidence="10" id="KW-1133">Transmembrane helix</keyword>
<dbReference type="SUPFAM" id="SSF53474">
    <property type="entry name" value="alpha/beta-Hydrolases"/>
    <property type="match status" value="1"/>
</dbReference>
<evidence type="ECO:0000256" key="13">
    <source>
        <dbReference type="ARBA" id="ARBA00024531"/>
    </source>
</evidence>
<evidence type="ECO:0000313" key="18">
    <source>
        <dbReference type="Proteomes" id="UP001470230"/>
    </source>
</evidence>
<keyword evidence="3" id="KW-1003">Cell membrane</keyword>
<dbReference type="Pfam" id="PF01764">
    <property type="entry name" value="Lipase_3"/>
    <property type="match status" value="1"/>
</dbReference>
<evidence type="ECO:0000256" key="8">
    <source>
        <dbReference type="ARBA" id="ARBA00022837"/>
    </source>
</evidence>
<evidence type="ECO:0000256" key="2">
    <source>
        <dbReference type="ARBA" id="ARBA00004651"/>
    </source>
</evidence>
<sequence length="313" mass="35559">MVSNIALPSSIFLQLAIRLSHATYKANFSNFTGLIYKNSSYDTPYHPVFYVYSQDNTLFVLTRGSKTYDDFATAAIFSEMTTEYGTFHTGYYKSALYVWKEVKDYVRDFSGKVVFVGHSYGAAVSQILHIFANDQFPRKGKKNSIPYESYCFAAPPTMNEEAYAPIKNYMFTFVNDDDIVPTISIPNCLNRFHLIAPVINIIPQDVLTKTVLNLLKLINITSLLDQQLFNMIYRAVPTCINAIKECEAGVPKLVKFTGGTVFQMKIGEPKKLAQCLIDPSTLNMLSITLNSVKNHHDERYIDLMDQIIPENFY</sequence>
<keyword evidence="8" id="KW-0106">Calcium</keyword>
<evidence type="ECO:0000256" key="9">
    <source>
        <dbReference type="ARBA" id="ARBA00022963"/>
    </source>
</evidence>
<evidence type="ECO:0000256" key="10">
    <source>
        <dbReference type="ARBA" id="ARBA00022989"/>
    </source>
</evidence>
<keyword evidence="9" id="KW-0442">Lipid degradation</keyword>
<keyword evidence="18" id="KW-1185">Reference proteome</keyword>
<keyword evidence="12" id="KW-0472">Membrane</keyword>
<keyword evidence="6" id="KW-0479">Metal-binding</keyword>
<dbReference type="InterPro" id="IPR002921">
    <property type="entry name" value="Fungal_lipase-type"/>
</dbReference>